<reference evidence="3 4" key="1">
    <citation type="submission" date="2024-12" db="EMBL/GenBank/DDBJ databases">
        <title>The unique morphological basis and parallel evolutionary history of personate flowers in Penstemon.</title>
        <authorList>
            <person name="Depatie T.H."/>
            <person name="Wessinger C.A."/>
        </authorList>
    </citation>
    <scope>NUCLEOTIDE SEQUENCE [LARGE SCALE GENOMIC DNA]</scope>
    <source>
        <strain evidence="3">WTNN_2</strain>
        <tissue evidence="3">Leaf</tissue>
    </source>
</reference>
<dbReference type="PROSITE" id="PS50897">
    <property type="entry name" value="CTLH"/>
    <property type="match status" value="1"/>
</dbReference>
<dbReference type="PANTHER" id="PTHR12864">
    <property type="entry name" value="RAN BINDING PROTEIN 9-RELATED"/>
    <property type="match status" value="1"/>
</dbReference>
<dbReference type="InterPro" id="IPR003877">
    <property type="entry name" value="SPRY_dom"/>
</dbReference>
<dbReference type="InterPro" id="IPR013320">
    <property type="entry name" value="ConA-like_dom_sf"/>
</dbReference>
<comment type="caution">
    <text evidence="3">The sequence shown here is derived from an EMBL/GenBank/DDBJ whole genome shotgun (WGS) entry which is preliminary data.</text>
</comment>
<dbReference type="EMBL" id="JBJXBP010000005">
    <property type="protein sequence ID" value="KAL3830314.1"/>
    <property type="molecule type" value="Genomic_DNA"/>
</dbReference>
<sequence>MSETSSQSQSLQKDLIGSYFLSLWHKNSKTLNLAPKSEEEEELPTALDTVKSSGGFSLVGPDKLSVSYPTVDLHGYDVGVVQANFPAPSKQLLYYFEIHVKNAGAKGQIVIGFTTPSFKLPRQPGWEANSYGYRGDDGMLYRGHGNGETFGPTFSTGDTVGCGINYASQEFFFTKNSAVIGSVYKDIKGPLFPTVSVHSQHEEVTVNFGKQSFVFDLEAYEAECREKEQLEIDSISMSQDPSYGIVRSYLQHYGYEETLNMLDAARESNIPPISALPEIGSNDEDSMYALNQRRTLRQLIRCGDIDETFSKLQEWYPQIVQDDASTVCFLLHCQKFIELVRVKKLEEAVMYGRNEFSKFEKFPEFDDLVKDCAALLAYQQPENYSVGYLLQESQKELLADAVNAKILSTNPNVKDATICVNSVLERLIRQLGACFMEKRALNGDQGETFNLHKILDRAGPTY</sequence>
<dbReference type="SUPFAM" id="SSF49899">
    <property type="entry name" value="Concanavalin A-like lectins/glucanases"/>
    <property type="match status" value="1"/>
</dbReference>
<dbReference type="Proteomes" id="UP001634393">
    <property type="component" value="Unassembled WGS sequence"/>
</dbReference>
<dbReference type="SMART" id="SM00449">
    <property type="entry name" value="SPRY"/>
    <property type="match status" value="1"/>
</dbReference>
<feature type="domain" description="B30.2/SPRY" evidence="1">
    <location>
        <begin position="25"/>
        <end position="213"/>
    </location>
</feature>
<dbReference type="InterPro" id="IPR006595">
    <property type="entry name" value="CTLH_C"/>
</dbReference>
<dbReference type="SMART" id="SM00757">
    <property type="entry name" value="CRA"/>
    <property type="match status" value="1"/>
</dbReference>
<dbReference type="PROSITE" id="PS50188">
    <property type="entry name" value="B302_SPRY"/>
    <property type="match status" value="1"/>
</dbReference>
<dbReference type="SMART" id="SM00668">
    <property type="entry name" value="CTLH"/>
    <property type="match status" value="1"/>
</dbReference>
<keyword evidence="4" id="KW-1185">Reference proteome</keyword>
<evidence type="ECO:0000313" key="3">
    <source>
        <dbReference type="EMBL" id="KAL3830314.1"/>
    </source>
</evidence>
<organism evidence="3 4">
    <name type="scientific">Penstemon smallii</name>
    <dbReference type="NCBI Taxonomy" id="265156"/>
    <lineage>
        <taxon>Eukaryota</taxon>
        <taxon>Viridiplantae</taxon>
        <taxon>Streptophyta</taxon>
        <taxon>Embryophyta</taxon>
        <taxon>Tracheophyta</taxon>
        <taxon>Spermatophyta</taxon>
        <taxon>Magnoliopsida</taxon>
        <taxon>eudicotyledons</taxon>
        <taxon>Gunneridae</taxon>
        <taxon>Pentapetalae</taxon>
        <taxon>asterids</taxon>
        <taxon>lamiids</taxon>
        <taxon>Lamiales</taxon>
        <taxon>Plantaginaceae</taxon>
        <taxon>Cheloneae</taxon>
        <taxon>Penstemon</taxon>
    </lineage>
</organism>
<dbReference type="FunFam" id="2.60.120.920:FF:000092">
    <property type="entry name" value="Ran-binding protein M homolog"/>
    <property type="match status" value="1"/>
</dbReference>
<dbReference type="InterPro" id="IPR043136">
    <property type="entry name" value="B30.2/SPRY_sf"/>
</dbReference>
<gene>
    <name evidence="3" type="ORF">ACJIZ3_019116</name>
</gene>
<evidence type="ECO:0000259" key="1">
    <source>
        <dbReference type="PROSITE" id="PS50188"/>
    </source>
</evidence>
<dbReference type="Pfam" id="PF10607">
    <property type="entry name" value="CTLH"/>
    <property type="match status" value="1"/>
</dbReference>
<dbReference type="Pfam" id="PF00622">
    <property type="entry name" value="SPRY"/>
    <property type="match status" value="1"/>
</dbReference>
<evidence type="ECO:0000259" key="2">
    <source>
        <dbReference type="PROSITE" id="PS50897"/>
    </source>
</evidence>
<dbReference type="InterPro" id="IPR013144">
    <property type="entry name" value="CRA_dom"/>
</dbReference>
<evidence type="ECO:0000313" key="4">
    <source>
        <dbReference type="Proteomes" id="UP001634393"/>
    </source>
</evidence>
<dbReference type="Gene3D" id="2.60.120.920">
    <property type="match status" value="1"/>
</dbReference>
<evidence type="ECO:0008006" key="5">
    <source>
        <dbReference type="Google" id="ProtNLM"/>
    </source>
</evidence>
<dbReference type="InterPro" id="IPR024964">
    <property type="entry name" value="CTLH/CRA"/>
</dbReference>
<dbReference type="CDD" id="cd12885">
    <property type="entry name" value="SPRY_RanBP_like"/>
    <property type="match status" value="1"/>
</dbReference>
<dbReference type="AlphaFoldDB" id="A0ABD3T0A6"/>
<protein>
    <recommendedName>
        <fullName evidence="5">Ran-binding protein 10</fullName>
    </recommendedName>
</protein>
<feature type="domain" description="CTLH" evidence="2">
    <location>
        <begin position="289"/>
        <end position="347"/>
    </location>
</feature>
<dbReference type="InterPro" id="IPR044736">
    <property type="entry name" value="Gid1/RanBPM/SPLA_SPRY"/>
</dbReference>
<dbReference type="InterPro" id="IPR001870">
    <property type="entry name" value="B30.2/SPRY"/>
</dbReference>
<name>A0ABD3T0A6_9LAMI</name>
<proteinExistence type="predicted"/>
<dbReference type="InterPro" id="IPR050618">
    <property type="entry name" value="Ubq-SigPath_Reg"/>
</dbReference>
<accession>A0ABD3T0A6</accession>